<evidence type="ECO:0000313" key="1">
    <source>
        <dbReference type="EMBL" id="QGZ61644.1"/>
    </source>
</evidence>
<keyword evidence="2" id="KW-1185">Reference proteome</keyword>
<gene>
    <name evidence="1" type="ORF">FAZ98_07785</name>
</gene>
<name>A0A7Z2JFM2_9BURK</name>
<dbReference type="Proteomes" id="UP000433577">
    <property type="component" value="Chromosome 1"/>
</dbReference>
<dbReference type="OrthoDB" id="6937615at2"/>
<reference evidence="1 2" key="1">
    <citation type="submission" date="2019-12" db="EMBL/GenBank/DDBJ databases">
        <title>Paraburkholderia acidiphila 7Q-K02 sp. nov and Paraburkholderia acidisoli DHF22 sp. nov., two strains isolated from forest soil.</title>
        <authorList>
            <person name="Gao Z."/>
            <person name="Qiu L."/>
        </authorList>
    </citation>
    <scope>NUCLEOTIDE SEQUENCE [LARGE SCALE GENOMIC DNA]</scope>
    <source>
        <strain evidence="1 2">DHF22</strain>
    </source>
</reference>
<dbReference type="AlphaFoldDB" id="A0A7Z2JFM2"/>
<dbReference type="KEGG" id="pacs:FAZ98_07785"/>
<sequence>MFAVGGQQQRVDRLVVAAHGRHSAASPSWADLDLLAEVLGRPDERAGELAKMADDARIASEQCERDYDALVRRQSDAD</sequence>
<protein>
    <submittedName>
        <fullName evidence="1">DUF2514 family protein</fullName>
    </submittedName>
</protein>
<evidence type="ECO:0000313" key="2">
    <source>
        <dbReference type="Proteomes" id="UP000433577"/>
    </source>
</evidence>
<dbReference type="InterPro" id="IPR019659">
    <property type="entry name" value="DUF2514"/>
</dbReference>
<accession>A0A7Z2JFM2</accession>
<dbReference type="EMBL" id="CP046913">
    <property type="protein sequence ID" value="QGZ61644.1"/>
    <property type="molecule type" value="Genomic_DNA"/>
</dbReference>
<dbReference type="Pfam" id="PF10721">
    <property type="entry name" value="DUF2514"/>
    <property type="match status" value="1"/>
</dbReference>
<organism evidence="1 2">
    <name type="scientific">Paraburkholderia acidisoli</name>
    <dbReference type="NCBI Taxonomy" id="2571748"/>
    <lineage>
        <taxon>Bacteria</taxon>
        <taxon>Pseudomonadati</taxon>
        <taxon>Pseudomonadota</taxon>
        <taxon>Betaproteobacteria</taxon>
        <taxon>Burkholderiales</taxon>
        <taxon>Burkholderiaceae</taxon>
        <taxon>Paraburkholderia</taxon>
    </lineage>
</organism>
<proteinExistence type="predicted"/>